<sequence length="373" mass="40494">MEQGGDLSERDQPAVAALRGRILLHTRTLKAAALAEYAGDGTVLCGAGALGEVKDALRYLGTVSVLADPAPYEEHFAGVSDSFYVKPRPEAGGLLSLPHGVDRPGQDQLAAGATAALTPTRYFAAGDDLAVSAATRRVRQFDPSQVIFTVPLAAEWLQSDRDVRFLIGALNRVPHVKALALGSAGDPLPDRASAQRLRILIDNINDVALIRAGLAGLDSYARGAAFVSIGMQKSCRAFRPPDAAGRPDANRSGRPKSYVLHPDLMQYFRTDALAHLYGFTTPPPCDCIVCDGRSLTRFSDDPDDVREAEQHNLATWLPWAEELQEASASDRRYLWRDRCYAAIEAHERAGLQWRSRRDPGPPAGLTLWATQED</sequence>
<dbReference type="EMBL" id="JAGPYQ010000001">
    <property type="protein sequence ID" value="MBQ0850642.1"/>
    <property type="molecule type" value="Genomic_DNA"/>
</dbReference>
<gene>
    <name evidence="2" type="ORF">J8N05_20980</name>
</gene>
<accession>A0A940XZR7</accession>
<dbReference type="RefSeq" id="WP_210884888.1">
    <property type="nucleotide sequence ID" value="NZ_JAGPYQ010000001.1"/>
</dbReference>
<dbReference type="Proteomes" id="UP000677413">
    <property type="component" value="Unassembled WGS sequence"/>
</dbReference>
<name>A0A940XZR7_9ACTN</name>
<keyword evidence="3" id="KW-1185">Reference proteome</keyword>
<comment type="caution">
    <text evidence="2">The sequence shown here is derived from an EMBL/GenBank/DDBJ whole genome shotgun (WGS) entry which is preliminary data.</text>
</comment>
<proteinExistence type="predicted"/>
<evidence type="ECO:0000313" key="2">
    <source>
        <dbReference type="EMBL" id="MBQ0850642.1"/>
    </source>
</evidence>
<evidence type="ECO:0000256" key="1">
    <source>
        <dbReference type="SAM" id="MobiDB-lite"/>
    </source>
</evidence>
<reference evidence="2 3" key="1">
    <citation type="submission" date="2021-04" db="EMBL/GenBank/DDBJ databases">
        <authorList>
            <person name="Tang X."/>
            <person name="Zhou X."/>
            <person name="Chen X."/>
            <person name="Cernava T."/>
            <person name="Zhang C."/>
        </authorList>
    </citation>
    <scope>NUCLEOTIDE SEQUENCE [LARGE SCALE GENOMIC DNA]</scope>
    <source>
        <strain evidence="2 3">BH-SS-21</strain>
    </source>
</reference>
<dbReference type="AlphaFoldDB" id="A0A940XZR7"/>
<organism evidence="2 3">
    <name type="scientific">Streptomyces liliiviolaceus</name>
    <dbReference type="NCBI Taxonomy" id="2823109"/>
    <lineage>
        <taxon>Bacteria</taxon>
        <taxon>Bacillati</taxon>
        <taxon>Actinomycetota</taxon>
        <taxon>Actinomycetes</taxon>
        <taxon>Kitasatosporales</taxon>
        <taxon>Streptomycetaceae</taxon>
        <taxon>Streptomyces</taxon>
    </lineage>
</organism>
<feature type="region of interest" description="Disordered" evidence="1">
    <location>
        <begin position="354"/>
        <end position="373"/>
    </location>
</feature>
<protein>
    <submittedName>
        <fullName evidence="2">Uncharacterized protein</fullName>
    </submittedName>
</protein>
<evidence type="ECO:0000313" key="3">
    <source>
        <dbReference type="Proteomes" id="UP000677413"/>
    </source>
</evidence>